<evidence type="ECO:0000313" key="1">
    <source>
        <dbReference type="EMBL" id="KKL26260.1"/>
    </source>
</evidence>
<protein>
    <submittedName>
        <fullName evidence="1">Uncharacterized protein</fullName>
    </submittedName>
</protein>
<dbReference type="AlphaFoldDB" id="A0A0F9BWI4"/>
<gene>
    <name evidence="1" type="ORF">LCGC14_2397070</name>
</gene>
<accession>A0A0F9BWI4</accession>
<sequence>MNITSRDSTLKALKYKSKLRNKFDIVICVNYSFRDFDDIIDYHVVVERTLEIDPISVARSLSEKEFRTDVPRIVSWNGIHMYDKKYNMYKTTRSNFNFSPDIRKYKHNGSEGLLYWKPRISRWSTGTVVLSVMHFACILGSSDIYLIGSDLCFKSEFDHYYKDKIYRDKKEFSKFARKHRVGIVDVEHGGKKVQTSDLFRDSAETLNELIPTLFKGVSVNTTLPLAGGGSLDATRTLTITGLDDLGTNNYLIGVQTDYRDGWEYKSLLGTTNQITVTHAVGSITLATPQDIHTGATPTFAALTLTNGLTVNSDGTTGEVGIDFTSINSTYSTIAQSDAEGITGDSDLRIGLDESLRSLVLIDRGDIGTDLATTAYSNPTLVFVNATASQKSTISHDTTALTFTCVDGGGFIFNAKKYYGFYVNNVSDINSTDVFWFGTNEDGTGELINDDDECKFFSIGLAVKQTSTAGYTALNVNAVETSVGSGAKELLNLQVDGNDKFTVLNTGALGCGELTVDSG</sequence>
<feature type="non-terminal residue" evidence="1">
    <location>
        <position position="518"/>
    </location>
</feature>
<proteinExistence type="predicted"/>
<dbReference type="Gene3D" id="3.90.1480.10">
    <property type="entry name" value="Alpha-2,3-sialyltransferase"/>
    <property type="match status" value="1"/>
</dbReference>
<comment type="caution">
    <text evidence="1">The sequence shown here is derived from an EMBL/GenBank/DDBJ whole genome shotgun (WGS) entry which is preliminary data.</text>
</comment>
<organism evidence="1">
    <name type="scientific">marine sediment metagenome</name>
    <dbReference type="NCBI Taxonomy" id="412755"/>
    <lineage>
        <taxon>unclassified sequences</taxon>
        <taxon>metagenomes</taxon>
        <taxon>ecological metagenomes</taxon>
    </lineage>
</organism>
<name>A0A0F9BWI4_9ZZZZ</name>
<dbReference type="EMBL" id="LAZR01035898">
    <property type="protein sequence ID" value="KKL26260.1"/>
    <property type="molecule type" value="Genomic_DNA"/>
</dbReference>
<reference evidence="1" key="1">
    <citation type="journal article" date="2015" name="Nature">
        <title>Complex archaea that bridge the gap between prokaryotes and eukaryotes.</title>
        <authorList>
            <person name="Spang A."/>
            <person name="Saw J.H."/>
            <person name="Jorgensen S.L."/>
            <person name="Zaremba-Niedzwiedzka K."/>
            <person name="Martijn J."/>
            <person name="Lind A.E."/>
            <person name="van Eijk R."/>
            <person name="Schleper C."/>
            <person name="Guy L."/>
            <person name="Ettema T.J."/>
        </authorList>
    </citation>
    <scope>NUCLEOTIDE SEQUENCE</scope>
</reference>